<evidence type="ECO:0000313" key="2">
    <source>
        <dbReference type="EMBL" id="KAL2084999.1"/>
    </source>
</evidence>
<dbReference type="PANTHER" id="PTHR31025:SF27">
    <property type="entry name" value="SI:CH211-193K19.2-RELATED"/>
    <property type="match status" value="1"/>
</dbReference>
<accession>A0ABD1JE40</accession>
<reference evidence="2 3" key="1">
    <citation type="submission" date="2024-09" db="EMBL/GenBank/DDBJ databases">
        <title>A chromosome-level genome assembly of Gray's grenadier anchovy, Coilia grayii.</title>
        <authorList>
            <person name="Fu Z."/>
        </authorList>
    </citation>
    <scope>NUCLEOTIDE SEQUENCE [LARGE SCALE GENOMIC DNA]</scope>
    <source>
        <strain evidence="2">G4</strain>
        <tissue evidence="2">Muscle</tissue>
    </source>
</reference>
<evidence type="ECO:0000256" key="1">
    <source>
        <dbReference type="SAM" id="MobiDB-lite"/>
    </source>
</evidence>
<dbReference type="AlphaFoldDB" id="A0ABD1JE40"/>
<name>A0ABD1JE40_9TELE</name>
<keyword evidence="3" id="KW-1185">Reference proteome</keyword>
<evidence type="ECO:0000313" key="3">
    <source>
        <dbReference type="Proteomes" id="UP001591681"/>
    </source>
</evidence>
<organism evidence="2 3">
    <name type="scientific">Coilia grayii</name>
    <name type="common">Gray's grenadier anchovy</name>
    <dbReference type="NCBI Taxonomy" id="363190"/>
    <lineage>
        <taxon>Eukaryota</taxon>
        <taxon>Metazoa</taxon>
        <taxon>Chordata</taxon>
        <taxon>Craniata</taxon>
        <taxon>Vertebrata</taxon>
        <taxon>Euteleostomi</taxon>
        <taxon>Actinopterygii</taxon>
        <taxon>Neopterygii</taxon>
        <taxon>Teleostei</taxon>
        <taxon>Clupei</taxon>
        <taxon>Clupeiformes</taxon>
        <taxon>Clupeoidei</taxon>
        <taxon>Engraulidae</taxon>
        <taxon>Coilinae</taxon>
        <taxon>Coilia</taxon>
    </lineage>
</organism>
<sequence>MAAPVKLRVILGENESARLTLPNDIPESVGDLIQYIKNKFELEGDIRLQFMDQEFGNEFNNLTSTSLIEDKSTIEVLYQPFTIRLEAPLDASPPSPHPSCPPPPSSSPIPSNSSLSTSLLSIASCDTDILSSPESSISRSSAWPLIFKVPHFSYDAEIQLDRANVALKDSGTLLDPGTKPKSSILNGLIEEIVKYKVYLTDTEFSEVAEALVTTHPCLKEPGSKTGFAGWKTSLKYKLGNYRTRLRQLGHPEVAVNAQSNKRVQCSPASGVKKARKAEVNFCPALPPGETMDSQESKRVALLSEMDKTNNESHVTQLMDQNFSLRRQEVIQEPLIAEFKTRWPTLFSVREVCAEFRRITTVNLQSKFFSNLDAYSPNLMKAFSRKGGTVGRSLKKIMKPMTQVQCTMNVYLILFFSAKKVCIVWMFS</sequence>
<dbReference type="PANTHER" id="PTHR31025">
    <property type="entry name" value="SI:CH211-196P9.1-RELATED"/>
    <property type="match status" value="1"/>
</dbReference>
<dbReference type="EMBL" id="JBHFQA010000017">
    <property type="protein sequence ID" value="KAL2084999.1"/>
    <property type="molecule type" value="Genomic_DNA"/>
</dbReference>
<feature type="region of interest" description="Disordered" evidence="1">
    <location>
        <begin position="88"/>
        <end position="114"/>
    </location>
</feature>
<dbReference type="Proteomes" id="UP001591681">
    <property type="component" value="Unassembled WGS sequence"/>
</dbReference>
<gene>
    <name evidence="2" type="ORF">ACEWY4_020517</name>
</gene>
<proteinExistence type="predicted"/>
<comment type="caution">
    <text evidence="2">The sequence shown here is derived from an EMBL/GenBank/DDBJ whole genome shotgun (WGS) entry which is preliminary data.</text>
</comment>
<protein>
    <submittedName>
        <fullName evidence="2">Uncharacterized protein</fullName>
    </submittedName>
</protein>
<feature type="compositionally biased region" description="Pro residues" evidence="1">
    <location>
        <begin position="91"/>
        <end position="107"/>
    </location>
</feature>